<evidence type="ECO:0000313" key="1">
    <source>
        <dbReference type="EMBL" id="MEM5291472.1"/>
    </source>
</evidence>
<name>A0ABU9QPQ6_9BURK</name>
<sequence length="87" mass="9745">MAKLTFVNDSAHPWITVHWGVRHSSGNITLRKGDTDEKDSGPNHLWIAWSLGNTHINDDQFGKYGVKHTHDATIHFSKNPAGFVPMP</sequence>
<keyword evidence="2" id="KW-1185">Reference proteome</keyword>
<dbReference type="EMBL" id="JAZHGC010000052">
    <property type="protein sequence ID" value="MEM5291472.1"/>
    <property type="molecule type" value="Genomic_DNA"/>
</dbReference>
<protein>
    <submittedName>
        <fullName evidence="1">Uncharacterized protein</fullName>
    </submittedName>
</protein>
<gene>
    <name evidence="1" type="ORF">V4C55_37705</name>
</gene>
<dbReference type="RefSeq" id="WP_201661068.1">
    <property type="nucleotide sequence ID" value="NZ_CAJHCS010000044.1"/>
</dbReference>
<proteinExistence type="predicted"/>
<reference evidence="1 2" key="1">
    <citation type="submission" date="2024-01" db="EMBL/GenBank/DDBJ databases">
        <title>The diversity of rhizobia nodulating Mimosa spp. in eleven states of Brazil covering several biomes is determined by host plant, location, and edaphic factors.</title>
        <authorList>
            <person name="Rouws L."/>
            <person name="Barauna A."/>
            <person name="Beukes C."/>
            <person name="De Faria S.M."/>
            <person name="Gross E."/>
            <person name="Dos Reis Junior F.B."/>
            <person name="Simon M."/>
            <person name="Maluk M."/>
            <person name="Odee D.W."/>
            <person name="Kenicer G."/>
            <person name="Young J.P.W."/>
            <person name="Reis V.M."/>
            <person name="Zilli J."/>
            <person name="James E.K."/>
        </authorList>
    </citation>
    <scope>NUCLEOTIDE SEQUENCE [LARGE SCALE GENOMIC DNA]</scope>
    <source>
        <strain evidence="1 2">JPY77</strain>
    </source>
</reference>
<evidence type="ECO:0000313" key="2">
    <source>
        <dbReference type="Proteomes" id="UP001494588"/>
    </source>
</evidence>
<dbReference type="Proteomes" id="UP001494588">
    <property type="component" value="Unassembled WGS sequence"/>
</dbReference>
<comment type="caution">
    <text evidence="1">The sequence shown here is derived from an EMBL/GenBank/DDBJ whole genome shotgun (WGS) entry which is preliminary data.</text>
</comment>
<accession>A0ABU9QPQ6</accession>
<organism evidence="1 2">
    <name type="scientific">Paraburkholderia sabiae</name>
    <dbReference type="NCBI Taxonomy" id="273251"/>
    <lineage>
        <taxon>Bacteria</taxon>
        <taxon>Pseudomonadati</taxon>
        <taxon>Pseudomonadota</taxon>
        <taxon>Betaproteobacteria</taxon>
        <taxon>Burkholderiales</taxon>
        <taxon>Burkholderiaceae</taxon>
        <taxon>Paraburkholderia</taxon>
    </lineage>
</organism>